<dbReference type="FunFam" id="2.40.50.140:FF:000155">
    <property type="entry name" value="rRNA biogenesis protein RRP5"/>
    <property type="match status" value="1"/>
</dbReference>
<evidence type="ECO:0000256" key="8">
    <source>
        <dbReference type="ARBA" id="ARBA00023242"/>
    </source>
</evidence>
<dbReference type="PANTHER" id="PTHR23270:SF10">
    <property type="entry name" value="PROTEIN RRP5 HOMOLOG"/>
    <property type="match status" value="1"/>
</dbReference>
<feature type="domain" description="S1 motif" evidence="14">
    <location>
        <begin position="1147"/>
        <end position="1220"/>
    </location>
</feature>
<gene>
    <name evidence="15" type="primary">PDCD11</name>
    <name evidence="15" type="ORF">N1851_001592</name>
</gene>
<dbReference type="CDD" id="cd05694">
    <property type="entry name" value="S1_Rrp5_repeat_hs2_sc2"/>
    <property type="match status" value="1"/>
</dbReference>
<dbReference type="InterPro" id="IPR011990">
    <property type="entry name" value="TPR-like_helical_dom_sf"/>
</dbReference>
<protein>
    <recommendedName>
        <fullName evidence="11">Protein RRP5 homolog</fullName>
    </recommendedName>
    <alternativeName>
        <fullName evidence="12">Programmed cell death protein 11</fullName>
    </alternativeName>
</protein>
<dbReference type="InterPro" id="IPR003107">
    <property type="entry name" value="HAT"/>
</dbReference>
<feature type="domain" description="S1 motif" evidence="14">
    <location>
        <begin position="560"/>
        <end position="629"/>
    </location>
</feature>
<dbReference type="Pfam" id="PF23459">
    <property type="entry name" value="S1_RRP5"/>
    <property type="match status" value="5"/>
</dbReference>
<feature type="region of interest" description="Disordered" evidence="13">
    <location>
        <begin position="1568"/>
        <end position="1604"/>
    </location>
</feature>
<dbReference type="Gene3D" id="2.40.50.140">
    <property type="entry name" value="Nucleic acid-binding proteins"/>
    <property type="match status" value="10"/>
</dbReference>
<dbReference type="FunFam" id="2.40.50.140:FF:000175">
    <property type="entry name" value="Programmed cell death 11"/>
    <property type="match status" value="1"/>
</dbReference>
<dbReference type="CDD" id="cd05702">
    <property type="entry name" value="S1_Rrp5_repeat_hs11_sc8"/>
    <property type="match status" value="1"/>
</dbReference>
<evidence type="ECO:0000256" key="11">
    <source>
        <dbReference type="ARBA" id="ARBA00067510"/>
    </source>
</evidence>
<dbReference type="GO" id="GO:0006364">
    <property type="term" value="P:rRNA processing"/>
    <property type="evidence" value="ECO:0007669"/>
    <property type="project" value="UniProtKB-KW"/>
</dbReference>
<feature type="compositionally biased region" description="Basic and acidic residues" evidence="13">
    <location>
        <begin position="1492"/>
        <end position="1501"/>
    </location>
</feature>
<keyword evidence="4" id="KW-0597">Phosphoprotein</keyword>
<feature type="compositionally biased region" description="Acidic residues" evidence="13">
    <location>
        <begin position="1482"/>
        <end position="1491"/>
    </location>
</feature>
<keyword evidence="16" id="KW-1185">Reference proteome</keyword>
<feature type="compositionally biased region" description="Basic and acidic residues" evidence="13">
    <location>
        <begin position="7"/>
        <end position="30"/>
    </location>
</feature>
<comment type="subcellular location">
    <subcellularLocation>
        <location evidence="1">Nucleus</location>
        <location evidence="1">Nucleolus</location>
    </subcellularLocation>
</comment>
<organism evidence="15 16">
    <name type="scientific">Merluccius polli</name>
    <name type="common">Benguela hake</name>
    <name type="synonym">Merluccius cadenati</name>
    <dbReference type="NCBI Taxonomy" id="89951"/>
    <lineage>
        <taxon>Eukaryota</taxon>
        <taxon>Metazoa</taxon>
        <taxon>Chordata</taxon>
        <taxon>Craniata</taxon>
        <taxon>Vertebrata</taxon>
        <taxon>Euteleostomi</taxon>
        <taxon>Actinopterygii</taxon>
        <taxon>Neopterygii</taxon>
        <taxon>Teleostei</taxon>
        <taxon>Neoteleostei</taxon>
        <taxon>Acanthomorphata</taxon>
        <taxon>Zeiogadaria</taxon>
        <taxon>Gadariae</taxon>
        <taxon>Gadiformes</taxon>
        <taxon>Gadoidei</taxon>
        <taxon>Merlucciidae</taxon>
        <taxon>Merluccius</taxon>
    </lineage>
</organism>
<dbReference type="InterPro" id="IPR008847">
    <property type="entry name" value="Suf"/>
</dbReference>
<dbReference type="SMART" id="SM00386">
    <property type="entry name" value="HAT"/>
    <property type="match status" value="5"/>
</dbReference>
<keyword evidence="8" id="KW-0539">Nucleus</keyword>
<feature type="domain" description="S1 motif" evidence="14">
    <location>
        <begin position="187"/>
        <end position="275"/>
    </location>
</feature>
<dbReference type="InterPro" id="IPR048059">
    <property type="entry name" value="Rrp5_S1_rpt_hs1_sc1"/>
</dbReference>
<feature type="domain" description="S1 motif" evidence="14">
    <location>
        <begin position="1228"/>
        <end position="1296"/>
    </location>
</feature>
<comment type="subunit">
    <text evidence="10">Interacts with NF-kappa-B p50/NFKB1 and NF-kappa-B p65/RELA.</text>
</comment>
<keyword evidence="2" id="KW-1017">Isopeptide bond</keyword>
<dbReference type="CDD" id="cd05693">
    <property type="entry name" value="S1_Rrp5_repeat_hs1_sc1"/>
    <property type="match status" value="1"/>
</dbReference>
<feature type="compositionally biased region" description="Basic and acidic residues" evidence="13">
    <location>
        <begin position="1447"/>
        <end position="1481"/>
    </location>
</feature>
<dbReference type="CDD" id="cd05698">
    <property type="entry name" value="S1_Rrp5_repeat_hs6_sc5"/>
    <property type="match status" value="1"/>
</dbReference>
<feature type="domain" description="S1 motif" evidence="14">
    <location>
        <begin position="744"/>
        <end position="813"/>
    </location>
</feature>
<dbReference type="FunFam" id="2.40.50.140:FF:000200">
    <property type="entry name" value="Programmed cell death 11"/>
    <property type="match status" value="1"/>
</dbReference>
<feature type="compositionally biased region" description="Basic and acidic residues" evidence="13">
    <location>
        <begin position="1584"/>
        <end position="1604"/>
    </location>
</feature>
<dbReference type="GO" id="GO:0003723">
    <property type="term" value="F:RNA binding"/>
    <property type="evidence" value="ECO:0007669"/>
    <property type="project" value="TreeGrafter"/>
</dbReference>
<evidence type="ECO:0000256" key="7">
    <source>
        <dbReference type="ARBA" id="ARBA00022990"/>
    </source>
</evidence>
<comment type="function">
    <text evidence="9">Essential for the generation of mature 18S rRNA, specifically necessary for cleavages at sites A0, 1 and 2 of the 47S precursor. Directly interacts with U3 snoRNA.</text>
</comment>
<feature type="region of interest" description="Disordered" evidence="13">
    <location>
        <begin position="1"/>
        <end position="61"/>
    </location>
</feature>
<feature type="compositionally biased region" description="Basic and acidic residues" evidence="13">
    <location>
        <begin position="37"/>
        <end position="54"/>
    </location>
</feature>
<dbReference type="Pfam" id="PF00575">
    <property type="entry name" value="S1"/>
    <property type="match status" value="2"/>
</dbReference>
<dbReference type="GO" id="GO:0032040">
    <property type="term" value="C:small-subunit processome"/>
    <property type="evidence" value="ECO:0007669"/>
    <property type="project" value="TreeGrafter"/>
</dbReference>
<dbReference type="SUPFAM" id="SSF48452">
    <property type="entry name" value="TPR-like"/>
    <property type="match status" value="1"/>
</dbReference>
<dbReference type="InterPro" id="IPR048058">
    <property type="entry name" value="Rrp5_S1_rpt_hs11_sc8"/>
</dbReference>
<evidence type="ECO:0000256" key="13">
    <source>
        <dbReference type="SAM" id="MobiDB-lite"/>
    </source>
</evidence>
<feature type="domain" description="S1 motif" evidence="14">
    <location>
        <begin position="471"/>
        <end position="540"/>
    </location>
</feature>
<evidence type="ECO:0000256" key="10">
    <source>
        <dbReference type="ARBA" id="ARBA00062488"/>
    </source>
</evidence>
<feature type="region of interest" description="Disordered" evidence="13">
    <location>
        <begin position="1010"/>
        <end position="1029"/>
    </location>
</feature>
<keyword evidence="5" id="KW-0677">Repeat</keyword>
<name>A0AA47NBA7_MERPO</name>
<feature type="domain" description="S1 motif" evidence="14">
    <location>
        <begin position="84"/>
        <end position="171"/>
    </location>
</feature>
<comment type="caution">
    <text evidence="15">The sequence shown here is derived from an EMBL/GenBank/DDBJ whole genome shotgun (WGS) entry which is preliminary data.</text>
</comment>
<accession>A0AA47NBA7</accession>
<feature type="compositionally biased region" description="Basic and acidic residues" evidence="13">
    <location>
        <begin position="1525"/>
        <end position="1537"/>
    </location>
</feature>
<dbReference type="FunFam" id="2.40.50.140:FF:000148">
    <property type="entry name" value="protein RRP5 homolog isoform X1"/>
    <property type="match status" value="1"/>
</dbReference>
<feature type="domain" description="S1 motif" evidence="14">
    <location>
        <begin position="1338"/>
        <end position="1409"/>
    </location>
</feature>
<dbReference type="InterPro" id="IPR003029">
    <property type="entry name" value="S1_domain"/>
</dbReference>
<dbReference type="InterPro" id="IPR012340">
    <property type="entry name" value="NA-bd_OB-fold"/>
</dbReference>
<evidence type="ECO:0000256" key="2">
    <source>
        <dbReference type="ARBA" id="ARBA00022499"/>
    </source>
</evidence>
<evidence type="ECO:0000313" key="15">
    <source>
        <dbReference type="EMBL" id="KAK0155877.1"/>
    </source>
</evidence>
<dbReference type="FunFam" id="2.40.50.140:FF:000103">
    <property type="entry name" value="protein RRP5 homolog"/>
    <property type="match status" value="2"/>
</dbReference>
<evidence type="ECO:0000256" key="3">
    <source>
        <dbReference type="ARBA" id="ARBA00022552"/>
    </source>
</evidence>
<dbReference type="PANTHER" id="PTHR23270">
    <property type="entry name" value="PROGRAMMED CELL DEATH PROTEIN 11 PRE-RRNA PROCESSING PROTEIN RRP5"/>
    <property type="match status" value="1"/>
</dbReference>
<feature type="domain" description="S1 motif" evidence="14">
    <location>
        <begin position="1037"/>
        <end position="1110"/>
    </location>
</feature>
<evidence type="ECO:0000259" key="14">
    <source>
        <dbReference type="PROSITE" id="PS50126"/>
    </source>
</evidence>
<dbReference type="Pfam" id="PF05843">
    <property type="entry name" value="Suf"/>
    <property type="match status" value="1"/>
</dbReference>
<dbReference type="EMBL" id="JAOPHQ010000072">
    <property type="protein sequence ID" value="KAK0155877.1"/>
    <property type="molecule type" value="Genomic_DNA"/>
</dbReference>
<dbReference type="CDD" id="cd05697">
    <property type="entry name" value="S1_Rrp5_repeat_hs5"/>
    <property type="match status" value="1"/>
</dbReference>
<evidence type="ECO:0000256" key="5">
    <source>
        <dbReference type="ARBA" id="ARBA00022737"/>
    </source>
</evidence>
<evidence type="ECO:0000313" key="16">
    <source>
        <dbReference type="Proteomes" id="UP001174136"/>
    </source>
</evidence>
<evidence type="ECO:0000256" key="9">
    <source>
        <dbReference type="ARBA" id="ARBA00059726"/>
    </source>
</evidence>
<dbReference type="PROSITE" id="PS50126">
    <property type="entry name" value="S1"/>
    <property type="match status" value="10"/>
</dbReference>
<feature type="domain" description="S1 motif" evidence="14">
    <location>
        <begin position="298"/>
        <end position="362"/>
    </location>
</feature>
<dbReference type="SUPFAM" id="SSF50249">
    <property type="entry name" value="Nucleic acid-binding proteins"/>
    <property type="match status" value="10"/>
</dbReference>
<dbReference type="Gene3D" id="1.25.40.10">
    <property type="entry name" value="Tetratricopeptide repeat domain"/>
    <property type="match status" value="2"/>
</dbReference>
<evidence type="ECO:0000256" key="4">
    <source>
        <dbReference type="ARBA" id="ARBA00022553"/>
    </source>
</evidence>
<dbReference type="InterPro" id="IPR057302">
    <property type="entry name" value="Rrp5_S1"/>
</dbReference>
<keyword evidence="6" id="KW-0832">Ubl conjugation</keyword>
<reference evidence="15" key="1">
    <citation type="journal article" date="2023" name="Front. Mar. Sci.">
        <title>A new Merluccius polli reference genome to investigate the effects of global change in West African waters.</title>
        <authorList>
            <person name="Mateo J.L."/>
            <person name="Blanco-Fernandez C."/>
            <person name="Garcia-Vazquez E."/>
            <person name="Machado-Schiaffino G."/>
        </authorList>
    </citation>
    <scope>NUCLEOTIDE SEQUENCE</scope>
    <source>
        <strain evidence="15">C29</strain>
        <tissue evidence="15">Fin</tissue>
    </source>
</reference>
<keyword evidence="3" id="KW-0698">rRNA processing</keyword>
<dbReference type="SMART" id="SM00316">
    <property type="entry name" value="S1"/>
    <property type="match status" value="12"/>
</dbReference>
<proteinExistence type="predicted"/>
<dbReference type="Proteomes" id="UP001174136">
    <property type="component" value="Unassembled WGS sequence"/>
</dbReference>
<evidence type="ECO:0000256" key="6">
    <source>
        <dbReference type="ARBA" id="ARBA00022843"/>
    </source>
</evidence>
<dbReference type="FunFam" id="1.25.40.10:FF:000065">
    <property type="entry name" value="Programmed cell death 11"/>
    <property type="match status" value="1"/>
</dbReference>
<evidence type="ECO:0000256" key="12">
    <source>
        <dbReference type="ARBA" id="ARBA00080810"/>
    </source>
</evidence>
<keyword evidence="7" id="KW-0007">Acetylation</keyword>
<dbReference type="InterPro" id="IPR045209">
    <property type="entry name" value="Rrp5"/>
</dbReference>
<feature type="region of interest" description="Disordered" evidence="13">
    <location>
        <begin position="1435"/>
        <end position="1546"/>
    </location>
</feature>
<dbReference type="CDD" id="cd04461">
    <property type="entry name" value="S1_Rrp5_repeat_hs8_sc7"/>
    <property type="match status" value="1"/>
</dbReference>
<evidence type="ECO:0000256" key="1">
    <source>
        <dbReference type="ARBA" id="ARBA00004604"/>
    </source>
</evidence>
<feature type="compositionally biased region" description="Basic residues" evidence="13">
    <location>
        <begin position="1502"/>
        <end position="1512"/>
    </location>
</feature>
<sequence length="1889" mass="209439">MASTEEDFPRGGIDKKPTESKPVEERREVDNLFQSHDPPETKKRKGASKDDSKTAKKKKTADPVTLNAQAKYVEILHLKNIKEGMLTLACVKEVADFDVVMSLPCGLQGFLQIGNICDAYTKLLSEQLNARKTEEICSLDRIFRPGMVVRCVVLKLDVTKGGSLSIKLSINPKLLNKALRPGMLKSGMMLSGCVESVEDHGYLLDIGVGETKAFLPKQAAKDQHNNPEGIIIYVGNVFLSTVTVEQQIELKVGQNLTCRLDEVKGSGRVVRLSVNPTTLARTFADASHGWNLTNLQPGLLVKAKIKTVTKHGLFLSFLSFSGQVDFLHMEPEQVSTYSVGQEVQACILYIEPTTRLVALSLRSYLLQPGTLMDTTPAAGDRIGEVVEGCKLTSRHNMSGAVLELPDNTRVFVHKNHLKEMEQTSEVDKLLSIPELSCRILNFSTMEQIHFASLRKSVRDKPHFRYEDIQVGEVVGCTVTELLEHGMTVMLSGNLKGMVPKTHLSDILLRNPEKKYREGMKIKCRVLSVEADRKRVTLTRKKAMLESTLPVVSSYREAKPGLVCHGFIVSIKNFGCIVRFYNEIKGLVPLAELSSEPLVNPEEVFYVGQVVKVKVLQCEPEKERLLLSLKAVVEGDTAVEVKAVPQVDLEVGQKCEAKVVKKSAVCLEVAILPEAAPALLPTMHLSDHVSNCPLLWEALQEGDVISDLVCLSKSKENITLTKKPLVKWGLEQGLFAKAFADILVGMNLIGWIKKVMPYGVFVEFPCGIIGLAPKSALCDRFITDTATAYQEGQTVVAMVTTFDEEKQRFLVTLKVSEVTAPEGGGQALLLRGMRERRTVGEMLASRENSGVHQQLLALTVGQKLTLTVDVLEDGATFKSDKLMGVTIAASKHHVIGVTLTMGQKVNAVILHVDFITAHIHVSVLPKLLAKKKSLTAASAHKVMVQHVDKDFTVVAFDNTAHLAVIHATDHVNTVFFETEQVKPGTTLSVSVTDPACDELRGLPLVCVQRDAAQRRQPRPDRHRAKPSESEACAGHAYGEMLKGTVRTVKPTCVLVALADGGTGSVHVSQMVDDVRVGSFPTSLVTVGGEVTARVIGGRDATSQRFLPFSHPNFQYSIPELTLIPSKLDESVVLKPVKPREKLSSFTVGQQITCFVSKYNADRKSLEVSIDPSLTGTVELLDFLKDRKDASHPEKLYKMGQAVSATVIEASSKPYRFSVSLTGLKQLEQGIVTLGTVMNIDPHLGLLVKLPFAATGTVAMTDLTDCYLRDPLKVFSKDQMIRCFLLGNENGKWQLSLRHSRYDGHLQGSQLKINELQVSPEQPLKVKDPEVLSIDALKPGQLIRGYIKSVGEQGVFLRLSGSITGRVLLHKATKYYASHKVMSQHLPASTLLTAKVISIDQKAQLVDLSLLSQDTDKSDILPESLCLPLRLTGEQKEKYEAKKKKRKATLTEDQKDPAKSKKMKMEDKQPEDAKSRADVYFREGEDDENEKEEETPPKADTVVKKKKKTKKAKKGRPDDSDSGVEVSCREEENKSKQGKPDQAGPARLQVAAGFSWDLGLNSLKPAMVDGEARDADSSDGEDQEETDKPQKKSRQQQEQEEKEAEKALVQREAQLMNPSLRPQDAAAFERLLLASPNSSLLWLQYMANHLQATQIEQARSVAERALKTISFREEQEKLNVWVALLNLENMYGTEESLKKVFERAQQFCEPMPVFQQLADIYARSSKIKEAEGLYKTMVKRFRQTKGAWLSYGSFLLQQGQSDAASALLQRALQSLPSKESVELISKFAQLEFQYGDAERGRAMFDKILGTYPKRTDLWSIFIDLMIKHGSQKDVRVLFDRVIHLSVAVKKVKFFFKRYLEYEKKHGTSDSIQTVKEKALEFVEAKGTKAAC</sequence>